<dbReference type="GO" id="GO:0016705">
    <property type="term" value="F:oxidoreductase activity, acting on paired donors, with incorporation or reduction of molecular oxygen"/>
    <property type="evidence" value="ECO:0007669"/>
    <property type="project" value="InterPro"/>
</dbReference>
<dbReference type="Gene3D" id="1.10.630.10">
    <property type="entry name" value="Cytochrome P450"/>
    <property type="match status" value="1"/>
</dbReference>
<keyword evidence="2" id="KW-1185">Reference proteome</keyword>
<dbReference type="PANTHER" id="PTHR24299">
    <property type="entry name" value="CYTOCHROME P450 FAMILY 1"/>
    <property type="match status" value="1"/>
</dbReference>
<dbReference type="Pfam" id="PF00067">
    <property type="entry name" value="p450"/>
    <property type="match status" value="1"/>
</dbReference>
<organism evidence="1 2">
    <name type="scientific">Capsicum annuum</name>
    <name type="common">Capsicum pepper</name>
    <dbReference type="NCBI Taxonomy" id="4072"/>
    <lineage>
        <taxon>Eukaryota</taxon>
        <taxon>Viridiplantae</taxon>
        <taxon>Streptophyta</taxon>
        <taxon>Embryophyta</taxon>
        <taxon>Tracheophyta</taxon>
        <taxon>Spermatophyta</taxon>
        <taxon>Magnoliopsida</taxon>
        <taxon>eudicotyledons</taxon>
        <taxon>Gunneridae</taxon>
        <taxon>Pentapetalae</taxon>
        <taxon>asterids</taxon>
        <taxon>lamiids</taxon>
        <taxon>Solanales</taxon>
        <taxon>Solanaceae</taxon>
        <taxon>Solanoideae</taxon>
        <taxon>Capsiceae</taxon>
        <taxon>Capsicum</taxon>
    </lineage>
</organism>
<dbReference type="GO" id="GO:0020037">
    <property type="term" value="F:heme binding"/>
    <property type="evidence" value="ECO:0007669"/>
    <property type="project" value="InterPro"/>
</dbReference>
<dbReference type="PANTHER" id="PTHR24299:SF59">
    <property type="entry name" value="CYTOCHROME P450 SUPERFAMILY PROTEIN"/>
    <property type="match status" value="1"/>
</dbReference>
<dbReference type="SUPFAM" id="SSF48264">
    <property type="entry name" value="Cytochrome P450"/>
    <property type="match status" value="1"/>
</dbReference>
<dbReference type="Proteomes" id="UP000222542">
    <property type="component" value="Unassembled WGS sequence"/>
</dbReference>
<protein>
    <recommendedName>
        <fullName evidence="3">Geraniol 8-hydroxylase-like</fullName>
    </recommendedName>
</protein>
<evidence type="ECO:0008006" key="3">
    <source>
        <dbReference type="Google" id="ProtNLM"/>
    </source>
</evidence>
<dbReference type="Gramene" id="PHT62775">
    <property type="protein sequence ID" value="PHT62775"/>
    <property type="gene ID" value="T459_33351"/>
</dbReference>
<proteinExistence type="predicted"/>
<reference evidence="1 2" key="2">
    <citation type="journal article" date="2017" name="Genome Biol.">
        <title>New reference genome sequences of hot pepper reveal the massive evolution of plant disease-resistance genes by retroduplication.</title>
        <authorList>
            <person name="Kim S."/>
            <person name="Park J."/>
            <person name="Yeom S.I."/>
            <person name="Kim Y.M."/>
            <person name="Seo E."/>
            <person name="Kim K.T."/>
            <person name="Kim M.S."/>
            <person name="Lee J.M."/>
            <person name="Cheong K."/>
            <person name="Shin H.S."/>
            <person name="Kim S.B."/>
            <person name="Han K."/>
            <person name="Lee J."/>
            <person name="Park M."/>
            <person name="Lee H.A."/>
            <person name="Lee H.Y."/>
            <person name="Lee Y."/>
            <person name="Oh S."/>
            <person name="Lee J.H."/>
            <person name="Choi E."/>
            <person name="Choi E."/>
            <person name="Lee S.E."/>
            <person name="Jeon J."/>
            <person name="Kim H."/>
            <person name="Choi G."/>
            <person name="Song H."/>
            <person name="Lee J."/>
            <person name="Lee S.C."/>
            <person name="Kwon J.K."/>
            <person name="Lee H.Y."/>
            <person name="Koo N."/>
            <person name="Hong Y."/>
            <person name="Kim R.W."/>
            <person name="Kang W.H."/>
            <person name="Huh J.H."/>
            <person name="Kang B.C."/>
            <person name="Yang T.J."/>
            <person name="Lee Y.H."/>
            <person name="Bennetzen J.L."/>
            <person name="Choi D."/>
        </authorList>
    </citation>
    <scope>NUCLEOTIDE SEQUENCE [LARGE SCALE GENOMIC DNA]</scope>
    <source>
        <strain evidence="2">cv. CM334</strain>
    </source>
</reference>
<accession>A0A2G2XZ52</accession>
<gene>
    <name evidence="1" type="ORF">T459_33351</name>
</gene>
<dbReference type="InterPro" id="IPR001128">
    <property type="entry name" value="Cyt_P450"/>
</dbReference>
<dbReference type="OMA" id="GHRANSI"/>
<reference evidence="1 2" key="1">
    <citation type="journal article" date="2014" name="Nat. Genet.">
        <title>Genome sequence of the hot pepper provides insights into the evolution of pungency in Capsicum species.</title>
        <authorList>
            <person name="Kim S."/>
            <person name="Park M."/>
            <person name="Yeom S.I."/>
            <person name="Kim Y.M."/>
            <person name="Lee J.M."/>
            <person name="Lee H.A."/>
            <person name="Seo E."/>
            <person name="Choi J."/>
            <person name="Cheong K."/>
            <person name="Kim K.T."/>
            <person name="Jung K."/>
            <person name="Lee G.W."/>
            <person name="Oh S.K."/>
            <person name="Bae C."/>
            <person name="Kim S.B."/>
            <person name="Lee H.Y."/>
            <person name="Kim S.Y."/>
            <person name="Kim M.S."/>
            <person name="Kang B.C."/>
            <person name="Jo Y.D."/>
            <person name="Yang H.B."/>
            <person name="Jeong H.J."/>
            <person name="Kang W.H."/>
            <person name="Kwon J.K."/>
            <person name="Shin C."/>
            <person name="Lim J.Y."/>
            <person name="Park J.H."/>
            <person name="Huh J.H."/>
            <person name="Kim J.S."/>
            <person name="Kim B.D."/>
            <person name="Cohen O."/>
            <person name="Paran I."/>
            <person name="Suh M.C."/>
            <person name="Lee S.B."/>
            <person name="Kim Y.K."/>
            <person name="Shin Y."/>
            <person name="Noh S.J."/>
            <person name="Park J."/>
            <person name="Seo Y.S."/>
            <person name="Kwon S.Y."/>
            <person name="Kim H.A."/>
            <person name="Park J.M."/>
            <person name="Kim H.J."/>
            <person name="Choi S.B."/>
            <person name="Bosland P.W."/>
            <person name="Reeves G."/>
            <person name="Jo S.H."/>
            <person name="Lee B.W."/>
            <person name="Cho H.T."/>
            <person name="Choi H.S."/>
            <person name="Lee M.S."/>
            <person name="Yu Y."/>
            <person name="Do Choi Y."/>
            <person name="Park B.S."/>
            <person name="van Deynze A."/>
            <person name="Ashrafi H."/>
            <person name="Hill T."/>
            <person name="Kim W.T."/>
            <person name="Pai H.S."/>
            <person name="Ahn H.K."/>
            <person name="Yeam I."/>
            <person name="Giovannoni J.J."/>
            <person name="Rose J.K."/>
            <person name="Sorensen I."/>
            <person name="Lee S.J."/>
            <person name="Kim R.W."/>
            <person name="Choi I.Y."/>
            <person name="Choi B.S."/>
            <person name="Lim J.S."/>
            <person name="Lee Y.H."/>
            <person name="Choi D."/>
        </authorList>
    </citation>
    <scope>NUCLEOTIDE SEQUENCE [LARGE SCALE GENOMIC DNA]</scope>
    <source>
        <strain evidence="2">cv. CM334</strain>
    </source>
</reference>
<name>A0A2G2XZ52_CAPAN</name>
<evidence type="ECO:0000313" key="1">
    <source>
        <dbReference type="EMBL" id="PHT62775.1"/>
    </source>
</evidence>
<dbReference type="GO" id="GO:0004497">
    <property type="term" value="F:monooxygenase activity"/>
    <property type="evidence" value="ECO:0007669"/>
    <property type="project" value="InterPro"/>
</dbReference>
<dbReference type="EMBL" id="AYRZ02000060">
    <property type="protein sequence ID" value="PHT62775.1"/>
    <property type="molecule type" value="Genomic_DNA"/>
</dbReference>
<dbReference type="GO" id="GO:0005506">
    <property type="term" value="F:iron ion binding"/>
    <property type="evidence" value="ECO:0007669"/>
    <property type="project" value="InterPro"/>
</dbReference>
<dbReference type="AlphaFoldDB" id="A0A2G2XZ52"/>
<dbReference type="InterPro" id="IPR036396">
    <property type="entry name" value="Cyt_P450_sf"/>
</dbReference>
<comment type="caution">
    <text evidence="1">The sequence shown here is derived from an EMBL/GenBank/DDBJ whole genome shotgun (WGS) entry which is preliminary data.</text>
</comment>
<evidence type="ECO:0000313" key="2">
    <source>
        <dbReference type="Proteomes" id="UP000222542"/>
    </source>
</evidence>
<sequence>MDYYALVIGSIFALSFLLTLSKITTKGSKKLPQGPIIGNLHLLGAKPHVSLANLANIYGPIMSLKLGQMTAVVISSSTMAKQVLKYQDQAFSSRFVPDAVQAHNYYKFSMAWLPVCPQWRTLRRILNTSMYIVDT</sequence>